<reference evidence="2" key="2">
    <citation type="journal article" date="2021" name="Microbiome">
        <title>Successional dynamics and alternative stable states in a saline activated sludge microbial community over 9 years.</title>
        <authorList>
            <person name="Wang Y."/>
            <person name="Ye J."/>
            <person name="Ju F."/>
            <person name="Liu L."/>
            <person name="Boyd J.A."/>
            <person name="Deng Y."/>
            <person name="Parks D.H."/>
            <person name="Jiang X."/>
            <person name="Yin X."/>
            <person name="Woodcroft B.J."/>
            <person name="Tyson G.W."/>
            <person name="Hugenholtz P."/>
            <person name="Polz M.F."/>
            <person name="Zhang T."/>
        </authorList>
    </citation>
    <scope>NUCLEOTIDE SEQUENCE</scope>
    <source>
        <strain evidence="2">HKST-UBA11</strain>
    </source>
</reference>
<reference evidence="2" key="1">
    <citation type="submission" date="2020-04" db="EMBL/GenBank/DDBJ databases">
        <authorList>
            <person name="Zhang T."/>
        </authorList>
    </citation>
    <scope>NUCLEOTIDE SEQUENCE</scope>
    <source>
        <strain evidence="2">HKST-UBA11</strain>
    </source>
</reference>
<feature type="transmembrane region" description="Helical" evidence="1">
    <location>
        <begin position="12"/>
        <end position="32"/>
    </location>
</feature>
<protein>
    <submittedName>
        <fullName evidence="2">Uncharacterized protein</fullName>
    </submittedName>
</protein>
<evidence type="ECO:0000313" key="3">
    <source>
        <dbReference type="Proteomes" id="UP000754563"/>
    </source>
</evidence>
<organism evidence="2 3">
    <name type="scientific">Candidatus Dojkabacteria bacterium</name>
    <dbReference type="NCBI Taxonomy" id="2099670"/>
    <lineage>
        <taxon>Bacteria</taxon>
        <taxon>Candidatus Dojkabacteria</taxon>
    </lineage>
</organism>
<evidence type="ECO:0000256" key="1">
    <source>
        <dbReference type="SAM" id="Phobius"/>
    </source>
</evidence>
<keyword evidence="1" id="KW-0812">Transmembrane</keyword>
<proteinExistence type="predicted"/>
<accession>A0A955L727</accession>
<sequence length="96" mass="11312">MRKTKLQKSKKLLMISGILLVFIILALGIFTLSQKEAYFSDGILTAQEITSVIEQHKIANYISYDNRDLEDVRYLQIIHDSNYPRRPWKYNSRANY</sequence>
<evidence type="ECO:0000313" key="2">
    <source>
        <dbReference type="EMBL" id="MCA9385127.1"/>
    </source>
</evidence>
<dbReference type="Proteomes" id="UP000754563">
    <property type="component" value="Unassembled WGS sequence"/>
</dbReference>
<keyword evidence="1" id="KW-1133">Transmembrane helix</keyword>
<gene>
    <name evidence="2" type="ORF">KC717_00600</name>
</gene>
<comment type="caution">
    <text evidence="2">The sequence shown here is derived from an EMBL/GenBank/DDBJ whole genome shotgun (WGS) entry which is preliminary data.</text>
</comment>
<dbReference type="AlphaFoldDB" id="A0A955L727"/>
<name>A0A955L727_9BACT</name>
<keyword evidence="1" id="KW-0472">Membrane</keyword>
<dbReference type="EMBL" id="JAGQLH010000004">
    <property type="protein sequence ID" value="MCA9385127.1"/>
    <property type="molecule type" value="Genomic_DNA"/>
</dbReference>